<dbReference type="Pfam" id="PF07559">
    <property type="entry name" value="FlgE_D2"/>
    <property type="match status" value="1"/>
</dbReference>
<feature type="domain" description="Flagellar hook protein FlgE/F/G-like D1" evidence="9">
    <location>
        <begin position="91"/>
        <end position="160"/>
    </location>
</feature>
<comment type="function">
    <text evidence="5">A flexible structure which links the flagellar filament to the drive apparatus in the basal body.</text>
</comment>
<evidence type="ECO:0000259" key="9">
    <source>
        <dbReference type="Pfam" id="PF22692"/>
    </source>
</evidence>
<dbReference type="EMBL" id="JAATJA010000002">
    <property type="protein sequence ID" value="NJB68466.1"/>
    <property type="molecule type" value="Genomic_DNA"/>
</dbReference>
<name>A0A846QHZ2_9BACT</name>
<dbReference type="NCBIfam" id="TIGR03506">
    <property type="entry name" value="FlgEFG_subfam"/>
    <property type="match status" value="1"/>
</dbReference>
<evidence type="ECO:0000256" key="5">
    <source>
        <dbReference type="RuleBase" id="RU362116"/>
    </source>
</evidence>
<evidence type="ECO:0000259" key="6">
    <source>
        <dbReference type="Pfam" id="PF00460"/>
    </source>
</evidence>
<evidence type="ECO:0000256" key="4">
    <source>
        <dbReference type="ARBA" id="ARBA00023143"/>
    </source>
</evidence>
<dbReference type="SUPFAM" id="SSF117143">
    <property type="entry name" value="Flagellar hook protein flgE"/>
    <property type="match status" value="1"/>
</dbReference>
<keyword evidence="10" id="KW-0282">Flagellum</keyword>
<dbReference type="PANTHER" id="PTHR30435:SF1">
    <property type="entry name" value="FLAGELLAR HOOK PROTEIN FLGE"/>
    <property type="match status" value="1"/>
</dbReference>
<dbReference type="PROSITE" id="PS00588">
    <property type="entry name" value="FLAGELLA_BB_ROD"/>
    <property type="match status" value="1"/>
</dbReference>
<evidence type="ECO:0000313" key="11">
    <source>
        <dbReference type="Proteomes" id="UP000580856"/>
    </source>
</evidence>
<dbReference type="GO" id="GO:0005829">
    <property type="term" value="C:cytosol"/>
    <property type="evidence" value="ECO:0007669"/>
    <property type="project" value="TreeGrafter"/>
</dbReference>
<dbReference type="Pfam" id="PF00460">
    <property type="entry name" value="Flg_bb_rod"/>
    <property type="match status" value="1"/>
</dbReference>
<keyword evidence="10" id="KW-0969">Cilium</keyword>
<dbReference type="Gene3D" id="2.60.98.20">
    <property type="entry name" value="Flagellar hook protein FlgE"/>
    <property type="match status" value="1"/>
</dbReference>
<proteinExistence type="inferred from homology"/>
<reference evidence="10 11" key="1">
    <citation type="submission" date="2020-03" db="EMBL/GenBank/DDBJ databases">
        <title>Genomic Encyclopedia of Type Strains, Phase IV (KMG-IV): sequencing the most valuable type-strain genomes for metagenomic binning, comparative biology and taxonomic classification.</title>
        <authorList>
            <person name="Goeker M."/>
        </authorList>
    </citation>
    <scope>NUCLEOTIDE SEQUENCE [LARGE SCALE GENOMIC DNA]</scope>
    <source>
        <strain evidence="10 11">DSM 24233</strain>
    </source>
</reference>
<accession>A0A846QHZ2</accession>
<dbReference type="PANTHER" id="PTHR30435">
    <property type="entry name" value="FLAGELLAR PROTEIN"/>
    <property type="match status" value="1"/>
</dbReference>
<evidence type="ECO:0000256" key="2">
    <source>
        <dbReference type="ARBA" id="ARBA00009677"/>
    </source>
</evidence>
<protein>
    <recommendedName>
        <fullName evidence="3 5">Flagellar hook protein FlgE</fullName>
    </recommendedName>
</protein>
<dbReference type="InterPro" id="IPR053967">
    <property type="entry name" value="LlgE_F_G-like_D1"/>
</dbReference>
<dbReference type="InterPro" id="IPR011491">
    <property type="entry name" value="FlgE_D2"/>
</dbReference>
<organism evidence="10 11">
    <name type="scientific">Desulfobaculum xiamenense</name>
    <dbReference type="NCBI Taxonomy" id="995050"/>
    <lineage>
        <taxon>Bacteria</taxon>
        <taxon>Pseudomonadati</taxon>
        <taxon>Thermodesulfobacteriota</taxon>
        <taxon>Desulfovibrionia</taxon>
        <taxon>Desulfovibrionales</taxon>
        <taxon>Desulfovibrionaceae</taxon>
        <taxon>Desulfobaculum</taxon>
    </lineage>
</organism>
<dbReference type="Pfam" id="PF06429">
    <property type="entry name" value="Flg_bbr_C"/>
    <property type="match status" value="1"/>
</dbReference>
<feature type="domain" description="Flagellar basal-body/hook protein C-terminal" evidence="7">
    <location>
        <begin position="473"/>
        <end position="517"/>
    </location>
</feature>
<keyword evidence="4 5" id="KW-0975">Bacterial flagellum</keyword>
<dbReference type="InterPro" id="IPR020013">
    <property type="entry name" value="Flagellar_FlgE/F/G"/>
</dbReference>
<gene>
    <name evidence="10" type="ORF">GGQ74_002139</name>
</gene>
<evidence type="ECO:0000256" key="1">
    <source>
        <dbReference type="ARBA" id="ARBA00004117"/>
    </source>
</evidence>
<comment type="similarity">
    <text evidence="2 5">Belongs to the flagella basal body rod proteins family.</text>
</comment>
<dbReference type="InterPro" id="IPR001444">
    <property type="entry name" value="Flag_bb_rod_N"/>
</dbReference>
<evidence type="ECO:0000313" key="10">
    <source>
        <dbReference type="EMBL" id="NJB68466.1"/>
    </source>
</evidence>
<keyword evidence="11" id="KW-1185">Reference proteome</keyword>
<dbReference type="InterPro" id="IPR037058">
    <property type="entry name" value="Falgellar_hook_FlgE_sf"/>
</dbReference>
<sequence>MSFSSLYVGTTGMKSHGERMGVIGNNLANVSTLGFRGSEVHFETLMSQFTTTGASPDVAVSQRGLGVGLGAILTDFNEGGFEPGTASTDLAIAGEGFFRVVNGDKIRYTRAGNFRFDEDGFLVDPNGFRVQGRTVSDDGVVSGASSDISLNIGDDGQITVPPFATREVSLSLNLGTNTQDEAVTDATDPFFAMLKSWNANATDGPLSEGSSSYSTSIKVYDDAGEAHTLTVHFDPVSASNASGRRTFEFVAGFDPAEDGRTGMSSAAGAGLAMSGTLTFDTSGQLVDMSAFSYSGEGDATDPANWNLAELSADGLPVFSMTFRNTDLTTGEVTTSGESTIALDLGLSATAWDSGAPATAAEVGSNAGSLPSMSTPTVRNLASTAYEGTSSTIVQSQDGSPEGYLMSINIDRTGMMVGNFSNGVHKDLSQLTLYTFQSNWGLRREGSNHFSETAQSGAAVEGTPDTDNLGAITSQTLETSNVDMAEQFVKMISTERGFQANSKVITTADMLLQTLVNMKR</sequence>
<keyword evidence="10" id="KW-0966">Cell projection</keyword>
<dbReference type="GO" id="GO:0071978">
    <property type="term" value="P:bacterial-type flagellum-dependent swarming motility"/>
    <property type="evidence" value="ECO:0007669"/>
    <property type="project" value="TreeGrafter"/>
</dbReference>
<dbReference type="GO" id="GO:0009425">
    <property type="term" value="C:bacterial-type flagellum basal body"/>
    <property type="evidence" value="ECO:0007669"/>
    <property type="project" value="UniProtKB-SubCell"/>
</dbReference>
<dbReference type="InterPro" id="IPR037925">
    <property type="entry name" value="FlgE/F/G-like"/>
</dbReference>
<dbReference type="InterPro" id="IPR010930">
    <property type="entry name" value="Flg_bb/hook_C_dom"/>
</dbReference>
<evidence type="ECO:0000256" key="3">
    <source>
        <dbReference type="ARBA" id="ARBA00019015"/>
    </source>
</evidence>
<dbReference type="InterPro" id="IPR019776">
    <property type="entry name" value="Flagellar_basal_body_rod_CS"/>
</dbReference>
<feature type="domain" description="Flagellar hook protein FlgE D2" evidence="8">
    <location>
        <begin position="201"/>
        <end position="398"/>
    </location>
</feature>
<dbReference type="GO" id="GO:0009424">
    <property type="term" value="C:bacterial-type flagellum hook"/>
    <property type="evidence" value="ECO:0007669"/>
    <property type="project" value="TreeGrafter"/>
</dbReference>
<comment type="subcellular location">
    <subcellularLocation>
        <location evidence="1 5">Bacterial flagellum basal body</location>
    </subcellularLocation>
</comment>
<dbReference type="Pfam" id="PF22692">
    <property type="entry name" value="LlgE_F_G_D1"/>
    <property type="match status" value="1"/>
</dbReference>
<evidence type="ECO:0000259" key="8">
    <source>
        <dbReference type="Pfam" id="PF07559"/>
    </source>
</evidence>
<dbReference type="Proteomes" id="UP000580856">
    <property type="component" value="Unassembled WGS sequence"/>
</dbReference>
<evidence type="ECO:0000259" key="7">
    <source>
        <dbReference type="Pfam" id="PF06429"/>
    </source>
</evidence>
<comment type="caution">
    <text evidence="10">The sequence shown here is derived from an EMBL/GenBank/DDBJ whole genome shotgun (WGS) entry which is preliminary data.</text>
</comment>
<dbReference type="AlphaFoldDB" id="A0A846QHZ2"/>
<dbReference type="RefSeq" id="WP_167941531.1">
    <property type="nucleotide sequence ID" value="NZ_JAATJA010000002.1"/>
</dbReference>
<feature type="domain" description="Flagellar basal body rod protein N-terminal" evidence="6">
    <location>
        <begin position="6"/>
        <end position="36"/>
    </location>
</feature>